<sequence length="318" mass="32571">MAPSTSWTVADLESQAGKTVIVTGGNAGVGYEAALHLALKGAAVTIVARNLERGEAAAAKIRVALAAAGPAAGTVTVARADMSDQSSVAAFATVFAASHSSLDVLLNNAGVMMLPRSLSNDGQELQMATNHLGHFALTGRLLPLLTATPGARVVNVSSPAHRGCSDLALDDWKLERSYSPIASYARSKLANLLFTHELARRLAASTDGGGDPPVLALSAQPGWALTSLAGKATIGAPLQLASSVFQVFLSHSAESGACPLLYAATEAGVQPDDYWSPRFLDLKGPPAAGKKSAIATDDEAAAALWAKSVEVTGVSYLD</sequence>
<accession>A0ACC3BU66</accession>
<organism evidence="1 2">
    <name type="scientific">Pyropia yezoensis</name>
    <name type="common">Susabi-nori</name>
    <name type="synonym">Porphyra yezoensis</name>
    <dbReference type="NCBI Taxonomy" id="2788"/>
    <lineage>
        <taxon>Eukaryota</taxon>
        <taxon>Rhodophyta</taxon>
        <taxon>Bangiophyceae</taxon>
        <taxon>Bangiales</taxon>
        <taxon>Bangiaceae</taxon>
        <taxon>Pyropia</taxon>
    </lineage>
</organism>
<reference evidence="1" key="1">
    <citation type="submission" date="2019-11" db="EMBL/GenBank/DDBJ databases">
        <title>Nori genome reveals adaptations in red seaweeds to the harsh intertidal environment.</title>
        <authorList>
            <person name="Wang D."/>
            <person name="Mao Y."/>
        </authorList>
    </citation>
    <scope>NUCLEOTIDE SEQUENCE</scope>
    <source>
        <tissue evidence="1">Gametophyte</tissue>
    </source>
</reference>
<comment type="caution">
    <text evidence="1">The sequence shown here is derived from an EMBL/GenBank/DDBJ whole genome shotgun (WGS) entry which is preliminary data.</text>
</comment>
<name>A0ACC3BU66_PYRYE</name>
<evidence type="ECO:0000313" key="1">
    <source>
        <dbReference type="EMBL" id="KAK1861589.1"/>
    </source>
</evidence>
<keyword evidence="2" id="KW-1185">Reference proteome</keyword>
<dbReference type="EMBL" id="CM020618">
    <property type="protein sequence ID" value="KAK1861589.1"/>
    <property type="molecule type" value="Genomic_DNA"/>
</dbReference>
<protein>
    <submittedName>
        <fullName evidence="1">Uncharacterized protein</fullName>
    </submittedName>
</protein>
<evidence type="ECO:0000313" key="2">
    <source>
        <dbReference type="Proteomes" id="UP000798662"/>
    </source>
</evidence>
<dbReference type="Proteomes" id="UP000798662">
    <property type="component" value="Chromosome 1"/>
</dbReference>
<proteinExistence type="predicted"/>
<gene>
    <name evidence="1" type="ORF">I4F81_004172</name>
</gene>